<dbReference type="PANTHER" id="PTHR48075">
    <property type="entry name" value="3-HYDROXYACYL-COA DEHYDROGENASE FAMILY PROTEIN"/>
    <property type="match status" value="1"/>
</dbReference>
<dbReference type="InterPro" id="IPR013328">
    <property type="entry name" value="6PGD_dom2"/>
</dbReference>
<dbReference type="STRING" id="341036.SAMN05660649_04014"/>
<dbReference type="Proteomes" id="UP000199337">
    <property type="component" value="Unassembled WGS sequence"/>
</dbReference>
<dbReference type="AlphaFoldDB" id="A0A1I2XQ64"/>
<name>A0A1I2XQ64_9FIRM</name>
<dbReference type="EMBL" id="FOOX01000018">
    <property type="protein sequence ID" value="SFH14211.1"/>
    <property type="molecule type" value="Genomic_DNA"/>
</dbReference>
<dbReference type="Pfam" id="PF00725">
    <property type="entry name" value="3HCDH"/>
    <property type="match status" value="1"/>
</dbReference>
<protein>
    <submittedName>
        <fullName evidence="6">3-hydroxybutyryl-CoA dehydrogenase</fullName>
    </submittedName>
</protein>
<dbReference type="InterPro" id="IPR006108">
    <property type="entry name" value="3HC_DH_C"/>
</dbReference>
<proteinExistence type="inferred from homology"/>
<sequence length="277" mass="30975">MLLKCAAILYDNIVGQTLANEAAKSNITTNAINISDGNIQKIIEQYHDPAKKGYRHGLHKTGKKSSSYSHGFQKADIVIDCTKETLEFKKKLFKYLDYLCPADTVFVTNSFTCNLTLIAAETKRPAKVAGLNLDAQGDVIEIIKTVATSDETMLKVKGLLNDIYDQKIIEFSDFSTPILHQVIMPMINEAAYFLMLGMANEKEIDSLMTLGPNMPVGPLALADLIGLDECLNLLEKLYKSTGDGKFYPCRLFYKYIQLNRLGCKTGRGFYEYTDSLY</sequence>
<dbReference type="RefSeq" id="WP_131820799.1">
    <property type="nucleotide sequence ID" value="NZ_FOOX01000018.1"/>
</dbReference>
<evidence type="ECO:0000313" key="7">
    <source>
        <dbReference type="Proteomes" id="UP000199337"/>
    </source>
</evidence>
<comment type="similarity">
    <text evidence="2">Belongs to the 3-hydroxyacyl-CoA dehydrogenase family.</text>
</comment>
<dbReference type="OrthoDB" id="9815331at2"/>
<dbReference type="GO" id="GO:0006631">
    <property type="term" value="P:fatty acid metabolic process"/>
    <property type="evidence" value="ECO:0007669"/>
    <property type="project" value="InterPro"/>
</dbReference>
<gene>
    <name evidence="6" type="ORF">SAMN05660649_04014</name>
</gene>
<dbReference type="SUPFAM" id="SSF51735">
    <property type="entry name" value="NAD(P)-binding Rossmann-fold domains"/>
    <property type="match status" value="1"/>
</dbReference>
<evidence type="ECO:0000313" key="6">
    <source>
        <dbReference type="EMBL" id="SFH14211.1"/>
    </source>
</evidence>
<dbReference type="Pfam" id="PF02737">
    <property type="entry name" value="3HCDH_N"/>
    <property type="match status" value="1"/>
</dbReference>
<feature type="domain" description="3-hydroxyacyl-CoA dehydrogenase NAD binding" evidence="5">
    <location>
        <begin position="14"/>
        <end position="169"/>
    </location>
</feature>
<dbReference type="InterPro" id="IPR006176">
    <property type="entry name" value="3-OHacyl-CoA_DH_NAD-bd"/>
</dbReference>
<keyword evidence="3" id="KW-0560">Oxidoreductase</keyword>
<dbReference type="InterPro" id="IPR008927">
    <property type="entry name" value="6-PGluconate_DH-like_C_sf"/>
</dbReference>
<dbReference type="PANTHER" id="PTHR48075:SF5">
    <property type="entry name" value="3-HYDROXYBUTYRYL-COA DEHYDROGENASE"/>
    <property type="match status" value="1"/>
</dbReference>
<evidence type="ECO:0000256" key="3">
    <source>
        <dbReference type="ARBA" id="ARBA00023002"/>
    </source>
</evidence>
<keyword evidence="7" id="KW-1185">Reference proteome</keyword>
<evidence type="ECO:0000256" key="2">
    <source>
        <dbReference type="ARBA" id="ARBA00009463"/>
    </source>
</evidence>
<dbReference type="Gene3D" id="3.40.50.720">
    <property type="entry name" value="NAD(P)-binding Rossmann-like Domain"/>
    <property type="match status" value="1"/>
</dbReference>
<dbReference type="InterPro" id="IPR036291">
    <property type="entry name" value="NAD(P)-bd_dom_sf"/>
</dbReference>
<dbReference type="GO" id="GO:0070403">
    <property type="term" value="F:NAD+ binding"/>
    <property type="evidence" value="ECO:0007669"/>
    <property type="project" value="InterPro"/>
</dbReference>
<accession>A0A1I2XQ64</accession>
<evidence type="ECO:0000256" key="1">
    <source>
        <dbReference type="ARBA" id="ARBA00005086"/>
    </source>
</evidence>
<dbReference type="SUPFAM" id="SSF48179">
    <property type="entry name" value="6-phosphogluconate dehydrogenase C-terminal domain-like"/>
    <property type="match status" value="1"/>
</dbReference>
<evidence type="ECO:0000259" key="4">
    <source>
        <dbReference type="Pfam" id="PF00725"/>
    </source>
</evidence>
<dbReference type="Gene3D" id="1.10.1040.10">
    <property type="entry name" value="N-(1-d-carboxylethyl)-l-norvaline Dehydrogenase, domain 2"/>
    <property type="match status" value="1"/>
</dbReference>
<comment type="pathway">
    <text evidence="1">Lipid metabolism; butanoate metabolism.</text>
</comment>
<feature type="domain" description="3-hydroxyacyl-CoA dehydrogenase C-terminal" evidence="4">
    <location>
        <begin position="180"/>
        <end position="272"/>
    </location>
</feature>
<evidence type="ECO:0000259" key="5">
    <source>
        <dbReference type="Pfam" id="PF02737"/>
    </source>
</evidence>
<organism evidence="6 7">
    <name type="scientific">Desulfotruncus arcticus DSM 17038</name>
    <dbReference type="NCBI Taxonomy" id="1121424"/>
    <lineage>
        <taxon>Bacteria</taxon>
        <taxon>Bacillati</taxon>
        <taxon>Bacillota</taxon>
        <taxon>Clostridia</taxon>
        <taxon>Eubacteriales</taxon>
        <taxon>Desulfallaceae</taxon>
        <taxon>Desulfotruncus</taxon>
    </lineage>
</organism>
<reference evidence="7" key="1">
    <citation type="submission" date="2016-10" db="EMBL/GenBank/DDBJ databases">
        <authorList>
            <person name="Varghese N."/>
            <person name="Submissions S."/>
        </authorList>
    </citation>
    <scope>NUCLEOTIDE SEQUENCE [LARGE SCALE GENOMIC DNA]</scope>
    <source>
        <strain evidence="7">DSM 17038</strain>
    </source>
</reference>
<dbReference type="GO" id="GO:0016616">
    <property type="term" value="F:oxidoreductase activity, acting on the CH-OH group of donors, NAD or NADP as acceptor"/>
    <property type="evidence" value="ECO:0007669"/>
    <property type="project" value="InterPro"/>
</dbReference>